<dbReference type="RefSeq" id="WP_088073828.1">
    <property type="nucleotide sequence ID" value="NZ_JAHQCR010000087.1"/>
</dbReference>
<dbReference type="InterPro" id="IPR041633">
    <property type="entry name" value="Polbeta"/>
</dbReference>
<dbReference type="EMBL" id="JAHQCR010000087">
    <property type="protein sequence ID" value="MBU9723845.1"/>
    <property type="molecule type" value="Genomic_DNA"/>
</dbReference>
<dbReference type="InterPro" id="IPR043519">
    <property type="entry name" value="NT_sf"/>
</dbReference>
<dbReference type="Proteomes" id="UP000790580">
    <property type="component" value="Unassembled WGS sequence"/>
</dbReference>
<reference evidence="2 3" key="1">
    <citation type="submission" date="2021-06" db="EMBL/GenBank/DDBJ databases">
        <title>Bacillus sp. RD4P76, an endophyte from a halophyte.</title>
        <authorList>
            <person name="Sun J.-Q."/>
        </authorList>
    </citation>
    <scope>NUCLEOTIDE SEQUENCE [LARGE SCALE GENOMIC DNA]</scope>
    <source>
        <strain evidence="2 3">JCM 17098</strain>
    </source>
</reference>
<proteinExistence type="predicted"/>
<dbReference type="Pfam" id="PF18765">
    <property type="entry name" value="Polbeta"/>
    <property type="match status" value="1"/>
</dbReference>
<comment type="caution">
    <text evidence="2">The sequence shown here is derived from an EMBL/GenBank/DDBJ whole genome shotgun (WGS) entry which is preliminary data.</text>
</comment>
<protein>
    <submittedName>
        <fullName evidence="2">Nucleotidyltransferase domain-containing protein</fullName>
    </submittedName>
</protein>
<dbReference type="SUPFAM" id="SSF81301">
    <property type="entry name" value="Nucleotidyltransferase"/>
    <property type="match status" value="1"/>
</dbReference>
<keyword evidence="3" id="KW-1185">Reference proteome</keyword>
<accession>A0ABS6JZ29</accession>
<dbReference type="InterPro" id="IPR052930">
    <property type="entry name" value="TA_antitoxin_MntA"/>
</dbReference>
<dbReference type="PANTHER" id="PTHR43852:SF2">
    <property type="entry name" value="PROTEIN ADENYLYLTRANSFERASE MNTA"/>
    <property type="match status" value="1"/>
</dbReference>
<dbReference type="CDD" id="cd05403">
    <property type="entry name" value="NT_KNTase_like"/>
    <property type="match status" value="1"/>
</dbReference>
<organism evidence="2 3">
    <name type="scientific">Evansella alkalicola</name>
    <dbReference type="NCBI Taxonomy" id="745819"/>
    <lineage>
        <taxon>Bacteria</taxon>
        <taxon>Bacillati</taxon>
        <taxon>Bacillota</taxon>
        <taxon>Bacilli</taxon>
        <taxon>Bacillales</taxon>
        <taxon>Bacillaceae</taxon>
        <taxon>Evansella</taxon>
    </lineage>
</organism>
<name>A0ABS6JZ29_9BACI</name>
<evidence type="ECO:0000259" key="1">
    <source>
        <dbReference type="Pfam" id="PF18765"/>
    </source>
</evidence>
<dbReference type="PANTHER" id="PTHR43852">
    <property type="entry name" value="NUCLEOTIDYLTRANSFERASE"/>
    <property type="match status" value="1"/>
</dbReference>
<gene>
    <name evidence="2" type="ORF">KS407_20710</name>
</gene>
<feature type="domain" description="Polymerase beta nucleotidyltransferase" evidence="1">
    <location>
        <begin position="25"/>
        <end position="100"/>
    </location>
</feature>
<evidence type="ECO:0000313" key="3">
    <source>
        <dbReference type="Proteomes" id="UP000790580"/>
    </source>
</evidence>
<dbReference type="Gene3D" id="3.30.460.10">
    <property type="entry name" value="Beta Polymerase, domain 2"/>
    <property type="match status" value="1"/>
</dbReference>
<evidence type="ECO:0000313" key="2">
    <source>
        <dbReference type="EMBL" id="MBU9723845.1"/>
    </source>
</evidence>
<sequence length="107" mass="12144">MTIPTDLREQIINELKAIVSETLSDQSVKVYLFGSWARAEEKQSSDIDLAIEATDPLPQIKWVELIDRIEESTIPYQVDIVDLDTASPALVNNIKEEGILWEDCRRG</sequence>